<feature type="compositionally biased region" description="Basic and acidic residues" evidence="1">
    <location>
        <begin position="109"/>
        <end position="122"/>
    </location>
</feature>
<evidence type="ECO:0000313" key="3">
    <source>
        <dbReference type="Proteomes" id="UP000429607"/>
    </source>
</evidence>
<proteinExistence type="predicted"/>
<feature type="region of interest" description="Disordered" evidence="1">
    <location>
        <begin position="109"/>
        <end position="148"/>
    </location>
</feature>
<dbReference type="Proteomes" id="UP000429607">
    <property type="component" value="Unassembled WGS sequence"/>
</dbReference>
<dbReference type="AlphaFoldDB" id="A0A6A3H2C9"/>
<reference evidence="2 3" key="1">
    <citation type="submission" date="2018-09" db="EMBL/GenBank/DDBJ databases">
        <title>Genomic investigation of the strawberry pathogen Phytophthora fragariae indicates pathogenicity is determined by transcriptional variation in three key races.</title>
        <authorList>
            <person name="Adams T.M."/>
            <person name="Armitage A.D."/>
            <person name="Sobczyk M.K."/>
            <person name="Bates H.J."/>
            <person name="Dunwell J.M."/>
            <person name="Nellist C.F."/>
            <person name="Harrison R.J."/>
        </authorList>
    </citation>
    <scope>NUCLEOTIDE SEQUENCE [LARGE SCALE GENOMIC DNA]</scope>
    <source>
        <strain evidence="2 3">SCRP249</strain>
    </source>
</reference>
<comment type="caution">
    <text evidence="2">The sequence shown here is derived from an EMBL/GenBank/DDBJ whole genome shotgun (WGS) entry which is preliminary data.</text>
</comment>
<dbReference type="EMBL" id="QXFV01005767">
    <property type="protein sequence ID" value="KAE8963686.1"/>
    <property type="molecule type" value="Genomic_DNA"/>
</dbReference>
<protein>
    <submittedName>
        <fullName evidence="2">Uncharacterized protein</fullName>
    </submittedName>
</protein>
<accession>A0A6A3H2C9</accession>
<name>A0A6A3H2C9_9STRA</name>
<feature type="compositionally biased region" description="Basic and acidic residues" evidence="1">
    <location>
        <begin position="130"/>
        <end position="148"/>
    </location>
</feature>
<evidence type="ECO:0000256" key="1">
    <source>
        <dbReference type="SAM" id="MobiDB-lite"/>
    </source>
</evidence>
<dbReference type="PANTHER" id="PTHR34409">
    <property type="entry name" value="SET DOMAIN-CONTAINING PROTEIN"/>
    <property type="match status" value="1"/>
</dbReference>
<sequence length="148" mass="17182">MHPRRRLRSRRRSLLLAAEKYPKLYNFSNRLDGQDLTTFRDTVGPKRALEEDKETMEASFAKAKRIRALRTSTALKTKLASLEAAANNTGGSLLETILLIREENECKAEERRAEEEKRHRGEVAAQEARYLADKAEAQERRREEKLER</sequence>
<evidence type="ECO:0000313" key="2">
    <source>
        <dbReference type="EMBL" id="KAE8963686.1"/>
    </source>
</evidence>
<dbReference type="PANTHER" id="PTHR34409:SF1">
    <property type="entry name" value="MYB-LIKE DOMAIN-CONTAINING PROTEIN"/>
    <property type="match status" value="1"/>
</dbReference>
<organism evidence="2 3">
    <name type="scientific">Phytophthora rubi</name>
    <dbReference type="NCBI Taxonomy" id="129364"/>
    <lineage>
        <taxon>Eukaryota</taxon>
        <taxon>Sar</taxon>
        <taxon>Stramenopiles</taxon>
        <taxon>Oomycota</taxon>
        <taxon>Peronosporomycetes</taxon>
        <taxon>Peronosporales</taxon>
        <taxon>Peronosporaceae</taxon>
        <taxon>Phytophthora</taxon>
    </lineage>
</organism>
<gene>
    <name evidence="2" type="ORF">PR001_g29290</name>
</gene>